<dbReference type="AlphaFoldDB" id="A0A672N5I6"/>
<dbReference type="InterPro" id="IPR013783">
    <property type="entry name" value="Ig-like_fold"/>
</dbReference>
<reference evidence="8" key="2">
    <citation type="submission" date="2025-09" db="UniProtKB">
        <authorList>
            <consortium name="Ensembl"/>
        </authorList>
    </citation>
    <scope>IDENTIFICATION</scope>
</reference>
<feature type="signal peptide" evidence="6">
    <location>
        <begin position="1"/>
        <end position="21"/>
    </location>
</feature>
<keyword evidence="3" id="KW-0675">Receptor</keyword>
<dbReference type="InterPro" id="IPR036179">
    <property type="entry name" value="Ig-like_dom_sf"/>
</dbReference>
<dbReference type="InterPro" id="IPR051287">
    <property type="entry name" value="TCR_variable_region"/>
</dbReference>
<dbReference type="SMART" id="SM00406">
    <property type="entry name" value="IGv"/>
    <property type="match status" value="1"/>
</dbReference>
<evidence type="ECO:0000256" key="3">
    <source>
        <dbReference type="ARBA" id="ARBA00023170"/>
    </source>
</evidence>
<evidence type="ECO:0000256" key="6">
    <source>
        <dbReference type="SAM" id="SignalP"/>
    </source>
</evidence>
<dbReference type="InterPro" id="IPR003599">
    <property type="entry name" value="Ig_sub"/>
</dbReference>
<dbReference type="SMART" id="SM00409">
    <property type="entry name" value="IG"/>
    <property type="match status" value="1"/>
</dbReference>
<keyword evidence="9" id="KW-1185">Reference proteome</keyword>
<dbReference type="GO" id="GO:0002250">
    <property type="term" value="P:adaptive immune response"/>
    <property type="evidence" value="ECO:0007669"/>
    <property type="project" value="UniProtKB-KW"/>
</dbReference>
<accession>A0A672N5I6</accession>
<dbReference type="GO" id="GO:0042101">
    <property type="term" value="C:T cell receptor complex"/>
    <property type="evidence" value="ECO:0007669"/>
    <property type="project" value="UniProtKB-KW"/>
</dbReference>
<organism evidence="8 9">
    <name type="scientific">Sinocyclocheilus grahami</name>
    <name type="common">Dianchi golden-line fish</name>
    <name type="synonym">Barbus grahami</name>
    <dbReference type="NCBI Taxonomy" id="75366"/>
    <lineage>
        <taxon>Eukaryota</taxon>
        <taxon>Metazoa</taxon>
        <taxon>Chordata</taxon>
        <taxon>Craniata</taxon>
        <taxon>Vertebrata</taxon>
        <taxon>Euteleostomi</taxon>
        <taxon>Actinopterygii</taxon>
        <taxon>Neopterygii</taxon>
        <taxon>Teleostei</taxon>
        <taxon>Ostariophysi</taxon>
        <taxon>Cypriniformes</taxon>
        <taxon>Cyprinidae</taxon>
        <taxon>Cyprininae</taxon>
        <taxon>Sinocyclocheilus</taxon>
    </lineage>
</organism>
<dbReference type="PROSITE" id="PS50835">
    <property type="entry name" value="IG_LIKE"/>
    <property type="match status" value="1"/>
</dbReference>
<dbReference type="OMA" id="NIFAYEI"/>
<dbReference type="PANTHER" id="PTHR19367">
    <property type="entry name" value="T-CELL RECEPTOR ALPHA CHAIN V REGION"/>
    <property type="match status" value="1"/>
</dbReference>
<feature type="chain" id="PRO_5025420319" evidence="6">
    <location>
        <begin position="22"/>
        <end position="136"/>
    </location>
</feature>
<evidence type="ECO:0000256" key="5">
    <source>
        <dbReference type="ARBA" id="ARBA00043266"/>
    </source>
</evidence>
<dbReference type="Ensembl" id="ENSSGRT00000048732.1">
    <property type="protein sequence ID" value="ENSSGRP00000045547.1"/>
    <property type="gene ID" value="ENSSGRG00000024428.1"/>
</dbReference>
<keyword evidence="4" id="KW-0393">Immunoglobulin domain</keyword>
<evidence type="ECO:0000313" key="8">
    <source>
        <dbReference type="Ensembl" id="ENSSGRP00000045547.1"/>
    </source>
</evidence>
<reference evidence="8" key="1">
    <citation type="submission" date="2025-08" db="UniProtKB">
        <authorList>
            <consortium name="Ensembl"/>
        </authorList>
    </citation>
    <scope>IDENTIFICATION</scope>
</reference>
<evidence type="ECO:0000259" key="7">
    <source>
        <dbReference type="PROSITE" id="PS50835"/>
    </source>
</evidence>
<dbReference type="InterPro" id="IPR013106">
    <property type="entry name" value="Ig_V-set"/>
</dbReference>
<dbReference type="InterPro" id="IPR007110">
    <property type="entry name" value="Ig-like_dom"/>
</dbReference>
<evidence type="ECO:0000256" key="1">
    <source>
        <dbReference type="ARBA" id="ARBA00022729"/>
    </source>
</evidence>
<dbReference type="SUPFAM" id="SSF48726">
    <property type="entry name" value="Immunoglobulin"/>
    <property type="match status" value="1"/>
</dbReference>
<dbReference type="PANTHER" id="PTHR19367:SF18">
    <property type="entry name" value="T CELL RECEPTOR ALPHA VARIABLE 16"/>
    <property type="match status" value="1"/>
</dbReference>
<dbReference type="Pfam" id="PF07686">
    <property type="entry name" value="V-set"/>
    <property type="match status" value="1"/>
</dbReference>
<evidence type="ECO:0000313" key="9">
    <source>
        <dbReference type="Proteomes" id="UP000472262"/>
    </source>
</evidence>
<keyword evidence="1 6" id="KW-0732">Signal</keyword>
<sequence>LNALLTVILLFLTFSPGNIFAYEIITRYTEKYVLEGGKVALSCNYVRDNIRSCGDVNNLQWYRQYPGSQPEYLILITEYSEPDLSLRLSAKASKDIKQVNLTISSAEETDSALYYCALEPTVTGNLRTLYKNLLYI</sequence>
<proteinExistence type="predicted"/>
<keyword evidence="2" id="KW-1064">Adaptive immunity</keyword>
<evidence type="ECO:0000256" key="2">
    <source>
        <dbReference type="ARBA" id="ARBA00023130"/>
    </source>
</evidence>
<evidence type="ECO:0000256" key="4">
    <source>
        <dbReference type="ARBA" id="ARBA00023319"/>
    </source>
</evidence>
<dbReference type="InParanoid" id="A0A672N5I6"/>
<keyword evidence="5" id="KW-0391">Immunity</keyword>
<feature type="domain" description="Ig-like" evidence="7">
    <location>
        <begin position="16"/>
        <end position="127"/>
    </location>
</feature>
<keyword evidence="5" id="KW-1279">T cell receptor</keyword>
<protein>
    <submittedName>
        <fullName evidence="8">T-cell receptor alpha/delta variable 8.0</fullName>
    </submittedName>
</protein>
<dbReference type="Gene3D" id="2.60.40.10">
    <property type="entry name" value="Immunoglobulins"/>
    <property type="match status" value="1"/>
</dbReference>
<dbReference type="Proteomes" id="UP000472262">
    <property type="component" value="Unassembled WGS sequence"/>
</dbReference>
<name>A0A672N5I6_SINGR</name>